<comment type="caution">
    <text evidence="2">The sequence shown here is derived from an EMBL/GenBank/DDBJ whole genome shotgun (WGS) entry which is preliminary data.</text>
</comment>
<dbReference type="InterPro" id="IPR050855">
    <property type="entry name" value="NDM-1-like"/>
</dbReference>
<evidence type="ECO:0000259" key="1">
    <source>
        <dbReference type="SMART" id="SM00849"/>
    </source>
</evidence>
<evidence type="ECO:0000313" key="2">
    <source>
        <dbReference type="EMBL" id="GAA5075161.1"/>
    </source>
</evidence>
<dbReference type="PANTHER" id="PTHR42951:SF4">
    <property type="entry name" value="ACYL-COENZYME A THIOESTERASE MBLAC2"/>
    <property type="match status" value="1"/>
</dbReference>
<dbReference type="CDD" id="cd16282">
    <property type="entry name" value="metallo-hydrolase-like_MBL-fold"/>
    <property type="match status" value="1"/>
</dbReference>
<dbReference type="EMBL" id="BAABKC010000112">
    <property type="protein sequence ID" value="GAA5075161.1"/>
    <property type="molecule type" value="Genomic_DNA"/>
</dbReference>
<protein>
    <submittedName>
        <fullName evidence="2">MBL fold metallo-hydrolase</fullName>
    </submittedName>
</protein>
<keyword evidence="3" id="KW-1185">Reference proteome</keyword>
<dbReference type="Proteomes" id="UP001500124">
    <property type="component" value="Unassembled WGS sequence"/>
</dbReference>
<dbReference type="InterPro" id="IPR001279">
    <property type="entry name" value="Metallo-B-lactamas"/>
</dbReference>
<organism evidence="2 3">
    <name type="scientific">Streptomyces similanensis</name>
    <dbReference type="NCBI Taxonomy" id="1274988"/>
    <lineage>
        <taxon>Bacteria</taxon>
        <taxon>Bacillati</taxon>
        <taxon>Actinomycetota</taxon>
        <taxon>Actinomycetes</taxon>
        <taxon>Kitasatosporales</taxon>
        <taxon>Streptomycetaceae</taxon>
        <taxon>Streptomyces</taxon>
    </lineage>
</organism>
<reference evidence="3" key="1">
    <citation type="journal article" date="2019" name="Int. J. Syst. Evol. Microbiol.">
        <title>The Global Catalogue of Microorganisms (GCM) 10K type strain sequencing project: providing services to taxonomists for standard genome sequencing and annotation.</title>
        <authorList>
            <consortium name="The Broad Institute Genomics Platform"/>
            <consortium name="The Broad Institute Genome Sequencing Center for Infectious Disease"/>
            <person name="Wu L."/>
            <person name="Ma J."/>
        </authorList>
    </citation>
    <scope>NUCLEOTIDE SEQUENCE [LARGE SCALE GENOMIC DNA]</scope>
    <source>
        <strain evidence="3">JCM 18410</strain>
    </source>
</reference>
<evidence type="ECO:0000313" key="3">
    <source>
        <dbReference type="Proteomes" id="UP001500124"/>
    </source>
</evidence>
<accession>A0ABP9LBQ2</accession>
<feature type="domain" description="Metallo-beta-lactamase" evidence="1">
    <location>
        <begin position="38"/>
        <end position="218"/>
    </location>
</feature>
<sequence length="313" mass="33327">MTPTSPHTRRTSVPPGPHLREVAENVFAYLQPDGGWCLNNAGLVAPGGRPVLIDTAATEARAGALREAVRTVAPQGPGFVVNTHPHGDHTFGNRFFADEAVIVAHEATRAEMDLAGLHLTGLWPEVCWGDISVELPSLTYRDRLTLHLDDTVVELMHLGTAHTRNDTVAWLPGQRVLFTGDVVMSGATPFCLTGSVAGSLDVIERLRVLEPETVVSGHGPVGGPELLEETAGYLRHVQRLAADGIAAGLTPLETARQAGPGPYAGLLDSERLVPNLHRAYAEARGAEPGHWLDIEELFADMVAFHGGLPACAA</sequence>
<dbReference type="PANTHER" id="PTHR42951">
    <property type="entry name" value="METALLO-BETA-LACTAMASE DOMAIN-CONTAINING"/>
    <property type="match status" value="1"/>
</dbReference>
<name>A0ABP9LBQ2_9ACTN</name>
<gene>
    <name evidence="2" type="ORF">GCM10023336_64020</name>
</gene>
<proteinExistence type="predicted"/>
<dbReference type="Pfam" id="PF00753">
    <property type="entry name" value="Lactamase_B"/>
    <property type="match status" value="1"/>
</dbReference>
<dbReference type="SMART" id="SM00849">
    <property type="entry name" value="Lactamase_B"/>
    <property type="match status" value="1"/>
</dbReference>